<keyword evidence="4" id="KW-1185">Reference proteome</keyword>
<evidence type="ECO:0000256" key="1">
    <source>
        <dbReference type="SAM" id="MobiDB-lite"/>
    </source>
</evidence>
<organism evidence="3 4">
    <name type="scientific">Deinococcus antarcticus</name>
    <dbReference type="NCBI Taxonomy" id="1298767"/>
    <lineage>
        <taxon>Bacteria</taxon>
        <taxon>Thermotogati</taxon>
        <taxon>Deinococcota</taxon>
        <taxon>Deinococci</taxon>
        <taxon>Deinococcales</taxon>
        <taxon>Deinococcaceae</taxon>
        <taxon>Deinococcus</taxon>
    </lineage>
</organism>
<feature type="region of interest" description="Disordered" evidence="1">
    <location>
        <begin position="126"/>
        <end position="178"/>
    </location>
</feature>
<reference evidence="4" key="1">
    <citation type="journal article" date="2019" name="Int. J. Syst. Evol. Microbiol.">
        <title>The Global Catalogue of Microorganisms (GCM) 10K type strain sequencing project: providing services to taxonomists for standard genome sequencing and annotation.</title>
        <authorList>
            <consortium name="The Broad Institute Genomics Platform"/>
            <consortium name="The Broad Institute Genome Sequencing Center for Infectious Disease"/>
            <person name="Wu L."/>
            <person name="Ma J."/>
        </authorList>
    </citation>
    <scope>NUCLEOTIDE SEQUENCE [LARGE SCALE GENOMIC DNA]</scope>
    <source>
        <strain evidence="4">CCTCC AB 2013263</strain>
    </source>
</reference>
<name>A0ABV8A591_9DEIO</name>
<feature type="transmembrane region" description="Helical" evidence="2">
    <location>
        <begin position="13"/>
        <end position="31"/>
    </location>
</feature>
<evidence type="ECO:0000313" key="4">
    <source>
        <dbReference type="Proteomes" id="UP001595748"/>
    </source>
</evidence>
<dbReference type="EMBL" id="JBHRZF010000011">
    <property type="protein sequence ID" value="MFC3859382.1"/>
    <property type="molecule type" value="Genomic_DNA"/>
</dbReference>
<feature type="transmembrane region" description="Helical" evidence="2">
    <location>
        <begin position="73"/>
        <end position="91"/>
    </location>
</feature>
<keyword evidence="2" id="KW-0472">Membrane</keyword>
<feature type="transmembrane region" description="Helical" evidence="2">
    <location>
        <begin position="43"/>
        <end position="67"/>
    </location>
</feature>
<evidence type="ECO:0008006" key="5">
    <source>
        <dbReference type="Google" id="ProtNLM"/>
    </source>
</evidence>
<keyword evidence="2" id="KW-0812">Transmembrane</keyword>
<evidence type="ECO:0000313" key="3">
    <source>
        <dbReference type="EMBL" id="MFC3859382.1"/>
    </source>
</evidence>
<gene>
    <name evidence="3" type="ORF">ACFOPQ_01155</name>
</gene>
<proteinExistence type="predicted"/>
<feature type="compositionally biased region" description="Low complexity" evidence="1">
    <location>
        <begin position="126"/>
        <end position="137"/>
    </location>
</feature>
<comment type="caution">
    <text evidence="3">The sequence shown here is derived from an EMBL/GenBank/DDBJ whole genome shotgun (WGS) entry which is preliminary data.</text>
</comment>
<protein>
    <recommendedName>
        <fullName evidence="5">Holin</fullName>
    </recommendedName>
</protein>
<dbReference type="Proteomes" id="UP001595748">
    <property type="component" value="Unassembled WGS sequence"/>
</dbReference>
<dbReference type="RefSeq" id="WP_380075547.1">
    <property type="nucleotide sequence ID" value="NZ_JBHRZF010000011.1"/>
</dbReference>
<evidence type="ECO:0000256" key="2">
    <source>
        <dbReference type="SAM" id="Phobius"/>
    </source>
</evidence>
<sequence>MEQNIFDSVDLEVVAYAAFMSTLISLVMTMRERNKQRLTGLPLSPWSTVLPDTIIGLLTGVGLALTIPRAAPIFNNITGVGFLAGFGGIVGPKLWDLISTNGLGIGLKALAGSLAGPLGQLAKAAQEAASTSTSAQPLPAPPIPAEEAGEHDGETIPAESSDEVEPEPVPIRDESRPE</sequence>
<accession>A0ABV8A591</accession>
<keyword evidence="2" id="KW-1133">Transmembrane helix</keyword>